<name>A0ABQ8C5I0_BRANA</name>
<dbReference type="Proteomes" id="UP000824890">
    <property type="component" value="Unassembled WGS sequence"/>
</dbReference>
<accession>A0ABQ8C5I0</accession>
<evidence type="ECO:0000313" key="1">
    <source>
        <dbReference type="EMBL" id="KAH0912327.1"/>
    </source>
</evidence>
<comment type="caution">
    <text evidence="1">The sequence shown here is derived from an EMBL/GenBank/DDBJ whole genome shotgun (WGS) entry which is preliminary data.</text>
</comment>
<reference evidence="1 2" key="1">
    <citation type="submission" date="2021-05" db="EMBL/GenBank/DDBJ databases">
        <title>Genome Assembly of Synthetic Allotetraploid Brassica napus Reveals Homoeologous Exchanges between Subgenomes.</title>
        <authorList>
            <person name="Davis J.T."/>
        </authorList>
    </citation>
    <scope>NUCLEOTIDE SEQUENCE [LARGE SCALE GENOMIC DNA]</scope>
    <source>
        <strain evidence="2">cv. Da-Ae</strain>
        <tissue evidence="1">Seedling</tissue>
    </source>
</reference>
<keyword evidence="2" id="KW-1185">Reference proteome</keyword>
<sequence length="64" mass="6900">MANNPRVFLDISVSSKTVGRIECPAFGRVLDGLDVMARVGRDDRRLRGNALASLVMARRALGGT</sequence>
<gene>
    <name evidence="1" type="ORF">HID58_035648</name>
</gene>
<proteinExistence type="predicted"/>
<protein>
    <submittedName>
        <fullName evidence="1">Uncharacterized protein</fullName>
    </submittedName>
</protein>
<dbReference type="EMBL" id="JAGKQM010000009">
    <property type="protein sequence ID" value="KAH0912327.1"/>
    <property type="molecule type" value="Genomic_DNA"/>
</dbReference>
<evidence type="ECO:0000313" key="2">
    <source>
        <dbReference type="Proteomes" id="UP000824890"/>
    </source>
</evidence>
<organism evidence="1 2">
    <name type="scientific">Brassica napus</name>
    <name type="common">Rape</name>
    <dbReference type="NCBI Taxonomy" id="3708"/>
    <lineage>
        <taxon>Eukaryota</taxon>
        <taxon>Viridiplantae</taxon>
        <taxon>Streptophyta</taxon>
        <taxon>Embryophyta</taxon>
        <taxon>Tracheophyta</taxon>
        <taxon>Spermatophyta</taxon>
        <taxon>Magnoliopsida</taxon>
        <taxon>eudicotyledons</taxon>
        <taxon>Gunneridae</taxon>
        <taxon>Pentapetalae</taxon>
        <taxon>rosids</taxon>
        <taxon>malvids</taxon>
        <taxon>Brassicales</taxon>
        <taxon>Brassicaceae</taxon>
        <taxon>Brassiceae</taxon>
        <taxon>Brassica</taxon>
    </lineage>
</organism>